<dbReference type="Gene3D" id="2.60.40.10">
    <property type="entry name" value="Immunoglobulins"/>
    <property type="match status" value="1"/>
</dbReference>
<feature type="domain" description="Interferon/interleukin receptor" evidence="2">
    <location>
        <begin position="21"/>
        <end position="65"/>
    </location>
</feature>
<protein>
    <recommendedName>
        <fullName evidence="2">Interferon/interleukin receptor domain-containing protein</fullName>
    </recommendedName>
</protein>
<accession>A0ABV0XXC4</accession>
<keyword evidence="1" id="KW-0472">Membrane</keyword>
<keyword evidence="1" id="KW-1133">Transmembrane helix</keyword>
<dbReference type="SUPFAM" id="SSF49265">
    <property type="entry name" value="Fibronectin type III"/>
    <property type="match status" value="1"/>
</dbReference>
<comment type="caution">
    <text evidence="3">The sequence shown here is derived from an EMBL/GenBank/DDBJ whole genome shotgun (WGS) entry which is preliminary data.</text>
</comment>
<feature type="non-terminal residue" evidence="3">
    <location>
        <position position="115"/>
    </location>
</feature>
<dbReference type="InterPro" id="IPR036116">
    <property type="entry name" value="FN3_sf"/>
</dbReference>
<dbReference type="InterPro" id="IPR013783">
    <property type="entry name" value="Ig-like_fold"/>
</dbReference>
<proteinExistence type="predicted"/>
<reference evidence="3 4" key="1">
    <citation type="submission" date="2021-06" db="EMBL/GenBank/DDBJ databases">
        <authorList>
            <person name="Palmer J.M."/>
        </authorList>
    </citation>
    <scope>NUCLEOTIDE SEQUENCE [LARGE SCALE GENOMIC DNA]</scope>
    <source>
        <strain evidence="3 4">AS_MEX2019</strain>
        <tissue evidence="3">Muscle</tissue>
    </source>
</reference>
<dbReference type="Proteomes" id="UP001469553">
    <property type="component" value="Unassembled WGS sequence"/>
</dbReference>
<name>A0ABV0XXC4_9TELE</name>
<organism evidence="3 4">
    <name type="scientific">Ameca splendens</name>
    <dbReference type="NCBI Taxonomy" id="208324"/>
    <lineage>
        <taxon>Eukaryota</taxon>
        <taxon>Metazoa</taxon>
        <taxon>Chordata</taxon>
        <taxon>Craniata</taxon>
        <taxon>Vertebrata</taxon>
        <taxon>Euteleostomi</taxon>
        <taxon>Actinopterygii</taxon>
        <taxon>Neopterygii</taxon>
        <taxon>Teleostei</taxon>
        <taxon>Neoteleostei</taxon>
        <taxon>Acanthomorphata</taxon>
        <taxon>Ovalentaria</taxon>
        <taxon>Atherinomorphae</taxon>
        <taxon>Cyprinodontiformes</taxon>
        <taxon>Goodeidae</taxon>
        <taxon>Ameca</taxon>
    </lineage>
</organism>
<evidence type="ECO:0000313" key="4">
    <source>
        <dbReference type="Proteomes" id="UP001469553"/>
    </source>
</evidence>
<evidence type="ECO:0000256" key="1">
    <source>
        <dbReference type="SAM" id="Phobius"/>
    </source>
</evidence>
<feature type="transmembrane region" description="Helical" evidence="1">
    <location>
        <begin position="75"/>
        <end position="101"/>
    </location>
</feature>
<evidence type="ECO:0000259" key="2">
    <source>
        <dbReference type="Pfam" id="PF09294"/>
    </source>
</evidence>
<sequence length="115" mass="13316">MMNRTRRKDVDLAKVCLNYFQELKKHEKSFYLKNLEKDVEYCVHVDIETRVNKNTLPSGWNCTFTSIPGPKTGMLVLVIVTALLIFLLIVLTMGIFCLYYTGFLCKLKEMPTALM</sequence>
<dbReference type="EMBL" id="JAHRIP010017666">
    <property type="protein sequence ID" value="MEQ2286167.1"/>
    <property type="molecule type" value="Genomic_DNA"/>
</dbReference>
<evidence type="ECO:0000313" key="3">
    <source>
        <dbReference type="EMBL" id="MEQ2286167.1"/>
    </source>
</evidence>
<dbReference type="InterPro" id="IPR015373">
    <property type="entry name" value="Interferon/interleukin_rcp_dom"/>
</dbReference>
<gene>
    <name evidence="3" type="ORF">AMECASPLE_039425</name>
</gene>
<keyword evidence="1" id="KW-0812">Transmembrane</keyword>
<keyword evidence="4" id="KW-1185">Reference proteome</keyword>
<dbReference type="Pfam" id="PF09294">
    <property type="entry name" value="Interfer-bind"/>
    <property type="match status" value="1"/>
</dbReference>